<organism evidence="1 2">
    <name type="scientific">Nocardioides agri</name>
    <dbReference type="NCBI Taxonomy" id="2682843"/>
    <lineage>
        <taxon>Bacteria</taxon>
        <taxon>Bacillati</taxon>
        <taxon>Actinomycetota</taxon>
        <taxon>Actinomycetes</taxon>
        <taxon>Propionibacteriales</taxon>
        <taxon>Nocardioidaceae</taxon>
        <taxon>Nocardioides</taxon>
    </lineage>
</organism>
<proteinExistence type="predicted"/>
<accession>A0A6L6XX69</accession>
<dbReference type="Proteomes" id="UP000473525">
    <property type="component" value="Unassembled WGS sequence"/>
</dbReference>
<dbReference type="EMBL" id="WSEK01000005">
    <property type="protein sequence ID" value="MVQ51283.1"/>
    <property type="molecule type" value="Genomic_DNA"/>
</dbReference>
<dbReference type="AlphaFoldDB" id="A0A6L6XX69"/>
<dbReference type="NCBIfam" id="TIGR01725">
    <property type="entry name" value="phge_HK97_gp10"/>
    <property type="match status" value="1"/>
</dbReference>
<evidence type="ECO:0000313" key="2">
    <source>
        <dbReference type="Proteomes" id="UP000473525"/>
    </source>
</evidence>
<sequence>MVLRRTAHAIEAGAQALAPVDTGTLRASISTTLSGDGRSGAMSAEIGPTVDYGIYQEYGTSTQPGTPFLGPAYDRQIDGYTRALAQAAASEVL</sequence>
<dbReference type="InterPro" id="IPR010064">
    <property type="entry name" value="HK97-gp10_tail"/>
</dbReference>
<evidence type="ECO:0008006" key="3">
    <source>
        <dbReference type="Google" id="ProtNLM"/>
    </source>
</evidence>
<evidence type="ECO:0000313" key="1">
    <source>
        <dbReference type="EMBL" id="MVQ51283.1"/>
    </source>
</evidence>
<comment type="caution">
    <text evidence="1">The sequence shown here is derived from an EMBL/GenBank/DDBJ whole genome shotgun (WGS) entry which is preliminary data.</text>
</comment>
<name>A0A6L6XX69_9ACTN</name>
<protein>
    <recommendedName>
        <fullName evidence="3">HK97 gp10 family phage protein</fullName>
    </recommendedName>
</protein>
<keyword evidence="2" id="KW-1185">Reference proteome</keyword>
<gene>
    <name evidence="1" type="ORF">GON03_19045</name>
</gene>
<reference evidence="1 2" key="1">
    <citation type="submission" date="2019-12" db="EMBL/GenBank/DDBJ databases">
        <authorList>
            <person name="Huq M.A."/>
        </authorList>
    </citation>
    <scope>NUCLEOTIDE SEQUENCE [LARGE SCALE GENOMIC DNA]</scope>
    <source>
        <strain evidence="1 2">MAH-18</strain>
    </source>
</reference>
<dbReference type="Pfam" id="PF04883">
    <property type="entry name" value="HK97-gp10_like"/>
    <property type="match status" value="1"/>
</dbReference>